<proteinExistence type="predicted"/>
<accession>A0ABY0FXW2</accession>
<name>A0ABY0FXW2_9PLEO</name>
<evidence type="ECO:0000313" key="4">
    <source>
        <dbReference type="Proteomes" id="UP000293195"/>
    </source>
</evidence>
<dbReference type="InterPro" id="IPR031348">
    <property type="entry name" value="PigL_N"/>
</dbReference>
<reference evidence="4" key="1">
    <citation type="journal article" date="2019" name="bioRxiv">
        <title>Genomics, evolutionary history and diagnostics of the Alternaria alternata species group including apple and Asian pear pathotypes.</title>
        <authorList>
            <person name="Armitage A.D."/>
            <person name="Cockerton H.M."/>
            <person name="Sreenivasaprasad S."/>
            <person name="Woodhall J.W."/>
            <person name="Lane C.R."/>
            <person name="Harrison R.J."/>
            <person name="Clarkson J.P."/>
        </authorList>
    </citation>
    <scope>NUCLEOTIDE SEQUENCE [LARGE SCALE GENOMIC DNA]</scope>
    <source>
        <strain evidence="4">FERA 635</strain>
    </source>
</reference>
<evidence type="ECO:0000259" key="2">
    <source>
        <dbReference type="Pfam" id="PF17111"/>
    </source>
</evidence>
<organism evidence="3 4">
    <name type="scientific">Alternaria tenuissima</name>
    <dbReference type="NCBI Taxonomy" id="119927"/>
    <lineage>
        <taxon>Eukaryota</taxon>
        <taxon>Fungi</taxon>
        <taxon>Dikarya</taxon>
        <taxon>Ascomycota</taxon>
        <taxon>Pezizomycotina</taxon>
        <taxon>Dothideomycetes</taxon>
        <taxon>Pleosporomycetidae</taxon>
        <taxon>Pleosporales</taxon>
        <taxon>Pleosporineae</taxon>
        <taxon>Pleosporaceae</taxon>
        <taxon>Alternaria</taxon>
        <taxon>Alternaria sect. Alternaria</taxon>
        <taxon>Alternaria alternata complex</taxon>
    </lineage>
</organism>
<feature type="region of interest" description="Disordered" evidence="1">
    <location>
        <begin position="381"/>
        <end position="406"/>
    </location>
</feature>
<sequence>MADPVSLASGVLALVIFAHKSCLTLYTTIQSFKTHPKRVRDLIEELEALINVLESLSDTMRLHTDVDLPALDLPLRRCSTACNEFLQELEKCCSRSGGDRQSFRDWARLRYMGDDIDDFRNSLAAYKSTINIALTDMQLRKSSVALERLGDYKDLIMTATNDLEARLETIDEKLQSLVERTTSSSATPELQSMRDERSSTQKCLLICTRFSKLIDELQSTTAADLPQGSDKMSERITSDGIQECKISMEKTAARLEVHMQEILDRMVFTSSATMTQEDTSYLARLREEWTSARKCRDICLQADQHLKESVSIIDNHATGNEAVQFLVSNSQKTIHGKNRGYGDQIKQLGGHLSDQSIQKVSGDFLQMSLQKSGYRHLENAVSRAEDTNERGTNWRSEYGGGRTLES</sequence>
<evidence type="ECO:0000256" key="1">
    <source>
        <dbReference type="SAM" id="MobiDB-lite"/>
    </source>
</evidence>
<dbReference type="Pfam" id="PF17111">
    <property type="entry name" value="PigL_N"/>
    <property type="match status" value="1"/>
</dbReference>
<feature type="domain" description="Azaphilone pigments biosynthesis cluster protein L N-terminal" evidence="2">
    <location>
        <begin position="2"/>
        <end position="208"/>
    </location>
</feature>
<dbReference type="InterPro" id="IPR038305">
    <property type="entry name" value="HeLo_sf"/>
</dbReference>
<evidence type="ECO:0000313" key="3">
    <source>
        <dbReference type="EMBL" id="RYN92258.1"/>
    </source>
</evidence>
<dbReference type="Gene3D" id="1.20.120.1020">
    <property type="entry name" value="Prion-inhibition and propagation, HeLo domain"/>
    <property type="match status" value="1"/>
</dbReference>
<keyword evidence="4" id="KW-1185">Reference proteome</keyword>
<protein>
    <recommendedName>
        <fullName evidence="2">Azaphilone pigments biosynthesis cluster protein L N-terminal domain-containing protein</fullName>
    </recommendedName>
</protein>
<comment type="caution">
    <text evidence="3">The sequence shown here is derived from an EMBL/GenBank/DDBJ whole genome shotgun (WGS) entry which is preliminary data.</text>
</comment>
<gene>
    <name evidence="3" type="ORF">AA0119_g10098</name>
</gene>
<dbReference type="EMBL" id="PDXF01000060">
    <property type="protein sequence ID" value="RYN92258.1"/>
    <property type="molecule type" value="Genomic_DNA"/>
</dbReference>
<dbReference type="Proteomes" id="UP000293195">
    <property type="component" value="Unassembled WGS sequence"/>
</dbReference>